<dbReference type="STRING" id="390270.SAMN04488005_0482"/>
<dbReference type="SUPFAM" id="SSF53850">
    <property type="entry name" value="Periplasmic binding protein-like II"/>
    <property type="match status" value="1"/>
</dbReference>
<dbReference type="InterPro" id="IPR050811">
    <property type="entry name" value="Phosphate_ABC_transporter"/>
</dbReference>
<dbReference type="Gene3D" id="3.40.190.10">
    <property type="entry name" value="Periplasmic binding protein-like II"/>
    <property type="match status" value="2"/>
</dbReference>
<evidence type="ECO:0000256" key="3">
    <source>
        <dbReference type="ARBA" id="ARBA00023136"/>
    </source>
</evidence>
<evidence type="ECO:0000256" key="2">
    <source>
        <dbReference type="ARBA" id="ARBA00022729"/>
    </source>
</evidence>
<proteinExistence type="predicted"/>
<dbReference type="OrthoDB" id="9790048at2"/>
<sequence>MSNLTSPFTGFSASIVCSAGVLLLGLGSAMAQQSAPVVLEAKDGSTSVAGQLVGFENNIYVLETEDMGRIQISGDNVICTGAICPVIPDAVVAVEPQFGIYGSRTVGTTLIPNLLRGYAESVGATYEIAATEDPAERIVRLINADGSLRAEIDLQTRGSGSAFPALADGYADIGVADRRMKDSDVAKIAAAGIPDLRDSAEETVLGVDGIVMITHPDNPVRNLTSLEIAKIWSGEITNWLELGGGDVPISVNSFGEGSGDRAVMMDALVRPNGRDETVAVTRWSAYQDMVNAVMGDKGGIGFVGRWLARTNDVNLLAIREDCGLLSPPTDFRMKIEGYALSRRLYAYSRPGDIHPEAQAFLDWTLTTPAQAFIKESNFVDRDLERMRLEDMGMMLVHTAAVEPDFDGAQYSDMMRQLRGADRLSVSFRFNTGSSNLDVESIRNVQELAVRMKAGEFDGFEVLLVGFADSVGDRVRNTRLAQNRAEAVRSILAQSLSAADNARLLPISYGELLPLSCNDSEVGRERNRRVEVWLRLPNSRTVSR</sequence>
<dbReference type="Pfam" id="PF12849">
    <property type="entry name" value="PBP_like_2"/>
    <property type="match status" value="1"/>
</dbReference>
<reference evidence="8" key="1">
    <citation type="submission" date="2016-10" db="EMBL/GenBank/DDBJ databases">
        <authorList>
            <person name="Varghese N."/>
            <person name="Submissions S."/>
        </authorList>
    </citation>
    <scope>NUCLEOTIDE SEQUENCE [LARGE SCALE GENOMIC DNA]</scope>
    <source>
        <strain evidence="8">DSM 26879</strain>
    </source>
</reference>
<name>A0A1I6FTW3_9RHOB</name>
<organism evidence="7 8">
    <name type="scientific">Yoonia tamlensis</name>
    <dbReference type="NCBI Taxonomy" id="390270"/>
    <lineage>
        <taxon>Bacteria</taxon>
        <taxon>Pseudomonadati</taxon>
        <taxon>Pseudomonadota</taxon>
        <taxon>Alphaproteobacteria</taxon>
        <taxon>Rhodobacterales</taxon>
        <taxon>Paracoccaceae</taxon>
        <taxon>Yoonia</taxon>
    </lineage>
</organism>
<dbReference type="InterPro" id="IPR006664">
    <property type="entry name" value="OMP_bac"/>
</dbReference>
<accession>A0A1I6FTW3</accession>
<dbReference type="PANTHER" id="PTHR30570">
    <property type="entry name" value="PERIPLASMIC PHOSPHATE BINDING COMPONENT OF PHOSPHATE ABC TRANSPORTER"/>
    <property type="match status" value="1"/>
</dbReference>
<dbReference type="InterPro" id="IPR036737">
    <property type="entry name" value="OmpA-like_sf"/>
</dbReference>
<dbReference type="AlphaFoldDB" id="A0A1I6FTW3"/>
<feature type="signal peptide" evidence="5">
    <location>
        <begin position="1"/>
        <end position="31"/>
    </location>
</feature>
<dbReference type="PRINTS" id="PR01021">
    <property type="entry name" value="OMPADOMAIN"/>
</dbReference>
<comment type="subcellular location">
    <subcellularLocation>
        <location evidence="1">Membrane</location>
    </subcellularLocation>
</comment>
<feature type="domain" description="OmpA-like" evidence="6">
    <location>
        <begin position="416"/>
        <end position="537"/>
    </location>
</feature>
<keyword evidence="2 5" id="KW-0732">Signal</keyword>
<evidence type="ECO:0000313" key="7">
    <source>
        <dbReference type="EMBL" id="SFR33363.1"/>
    </source>
</evidence>
<dbReference type="GO" id="GO:0016020">
    <property type="term" value="C:membrane"/>
    <property type="evidence" value="ECO:0007669"/>
    <property type="project" value="UniProtKB-SubCell"/>
</dbReference>
<dbReference type="InterPro" id="IPR006665">
    <property type="entry name" value="OmpA-like"/>
</dbReference>
<evidence type="ECO:0000256" key="5">
    <source>
        <dbReference type="SAM" id="SignalP"/>
    </source>
</evidence>
<dbReference type="Gene3D" id="3.30.1330.60">
    <property type="entry name" value="OmpA-like domain"/>
    <property type="match status" value="1"/>
</dbReference>
<evidence type="ECO:0000256" key="1">
    <source>
        <dbReference type="ARBA" id="ARBA00004370"/>
    </source>
</evidence>
<evidence type="ECO:0000256" key="4">
    <source>
        <dbReference type="PROSITE-ProRule" id="PRU00473"/>
    </source>
</evidence>
<keyword evidence="3 4" id="KW-0472">Membrane</keyword>
<feature type="chain" id="PRO_5011516283" evidence="5">
    <location>
        <begin position="32"/>
        <end position="543"/>
    </location>
</feature>
<keyword evidence="8" id="KW-1185">Reference proteome</keyword>
<dbReference type="InterPro" id="IPR024370">
    <property type="entry name" value="PBP_domain"/>
</dbReference>
<evidence type="ECO:0000313" key="8">
    <source>
        <dbReference type="Proteomes" id="UP000199478"/>
    </source>
</evidence>
<dbReference type="PROSITE" id="PS51123">
    <property type="entry name" value="OMPA_2"/>
    <property type="match status" value="1"/>
</dbReference>
<dbReference type="CDD" id="cd07185">
    <property type="entry name" value="OmpA_C-like"/>
    <property type="match status" value="1"/>
</dbReference>
<dbReference type="EMBL" id="FOYP01000001">
    <property type="protein sequence ID" value="SFR33363.1"/>
    <property type="molecule type" value="Genomic_DNA"/>
</dbReference>
<dbReference type="SUPFAM" id="SSF103088">
    <property type="entry name" value="OmpA-like"/>
    <property type="match status" value="1"/>
</dbReference>
<protein>
    <submittedName>
        <fullName evidence="7">Phosphate ABC transporter substrate-binding protein, PhoT family</fullName>
    </submittedName>
</protein>
<dbReference type="Proteomes" id="UP000199478">
    <property type="component" value="Unassembled WGS sequence"/>
</dbReference>
<dbReference type="Pfam" id="PF00691">
    <property type="entry name" value="OmpA"/>
    <property type="match status" value="1"/>
</dbReference>
<evidence type="ECO:0000259" key="6">
    <source>
        <dbReference type="PROSITE" id="PS51123"/>
    </source>
</evidence>
<dbReference type="PANTHER" id="PTHR30570:SF1">
    <property type="entry name" value="PHOSPHATE-BINDING PROTEIN PSTS"/>
    <property type="match status" value="1"/>
</dbReference>
<gene>
    <name evidence="7" type="ORF">SAMN04488005_0482</name>
</gene>